<gene>
    <name evidence="2" type="ORF">CLV60_11149</name>
</gene>
<name>A0A2P8FV60_9BACT</name>
<evidence type="ECO:0000256" key="1">
    <source>
        <dbReference type="SAM" id="Phobius"/>
    </source>
</evidence>
<dbReference type="EMBL" id="PYAS01000011">
    <property type="protein sequence ID" value="PSL25598.1"/>
    <property type="molecule type" value="Genomic_DNA"/>
</dbReference>
<evidence type="ECO:0000313" key="2">
    <source>
        <dbReference type="EMBL" id="PSL25598.1"/>
    </source>
</evidence>
<feature type="transmembrane region" description="Helical" evidence="1">
    <location>
        <begin position="59"/>
        <end position="78"/>
    </location>
</feature>
<sequence length="85" mass="9736">MNMKIVSKLWIAVSLMLLLIVASKLLDAYVSLKYEVEEVHVSSQLNEAVIDKKKLLDQMIVGLWSAATYLLVNIIIMVRRVYNNQ</sequence>
<protein>
    <submittedName>
        <fullName evidence="2">Uncharacterized protein</fullName>
    </submittedName>
</protein>
<dbReference type="AlphaFoldDB" id="A0A2P8FV60"/>
<organism evidence="2 3">
    <name type="scientific">Dyadobacter jiangsuensis</name>
    <dbReference type="NCBI Taxonomy" id="1591085"/>
    <lineage>
        <taxon>Bacteria</taxon>
        <taxon>Pseudomonadati</taxon>
        <taxon>Bacteroidota</taxon>
        <taxon>Cytophagia</taxon>
        <taxon>Cytophagales</taxon>
        <taxon>Spirosomataceae</taxon>
        <taxon>Dyadobacter</taxon>
    </lineage>
</organism>
<keyword evidence="1" id="KW-1133">Transmembrane helix</keyword>
<keyword evidence="1" id="KW-0472">Membrane</keyword>
<reference evidence="2 3" key="1">
    <citation type="submission" date="2018-03" db="EMBL/GenBank/DDBJ databases">
        <title>Genomic Encyclopedia of Archaeal and Bacterial Type Strains, Phase II (KMG-II): from individual species to whole genera.</title>
        <authorList>
            <person name="Goeker M."/>
        </authorList>
    </citation>
    <scope>NUCLEOTIDE SEQUENCE [LARGE SCALE GENOMIC DNA]</scope>
    <source>
        <strain evidence="2 3">DSM 29057</strain>
    </source>
</reference>
<comment type="caution">
    <text evidence="2">The sequence shown here is derived from an EMBL/GenBank/DDBJ whole genome shotgun (WGS) entry which is preliminary data.</text>
</comment>
<accession>A0A2P8FV60</accession>
<proteinExistence type="predicted"/>
<keyword evidence="1" id="KW-0812">Transmembrane</keyword>
<dbReference type="Proteomes" id="UP000241964">
    <property type="component" value="Unassembled WGS sequence"/>
</dbReference>
<evidence type="ECO:0000313" key="3">
    <source>
        <dbReference type="Proteomes" id="UP000241964"/>
    </source>
</evidence>
<keyword evidence="3" id="KW-1185">Reference proteome</keyword>